<name>A0A0C3PCV5_PHLG1</name>
<dbReference type="Pfam" id="PF04193">
    <property type="entry name" value="PQ-loop"/>
    <property type="match status" value="1"/>
</dbReference>
<keyword evidence="8" id="KW-1185">Reference proteome</keyword>
<comment type="subcellular location">
    <subcellularLocation>
        <location evidence="1">Membrane</location>
        <topology evidence="1">Multi-pass membrane protein</topology>
    </subcellularLocation>
</comment>
<dbReference type="HOGENOM" id="CLU_118711_0_0_1"/>
<feature type="transmembrane region" description="Helical" evidence="6">
    <location>
        <begin position="19"/>
        <end position="37"/>
    </location>
</feature>
<feature type="transmembrane region" description="Helical" evidence="6">
    <location>
        <begin position="49"/>
        <end position="69"/>
    </location>
</feature>
<evidence type="ECO:0000256" key="6">
    <source>
        <dbReference type="SAM" id="Phobius"/>
    </source>
</evidence>
<reference evidence="7 8" key="1">
    <citation type="journal article" date="2014" name="PLoS Genet.">
        <title>Analysis of the Phlebiopsis gigantea genome, transcriptome and secretome provides insight into its pioneer colonization strategies of wood.</title>
        <authorList>
            <person name="Hori C."/>
            <person name="Ishida T."/>
            <person name="Igarashi K."/>
            <person name="Samejima M."/>
            <person name="Suzuki H."/>
            <person name="Master E."/>
            <person name="Ferreira P."/>
            <person name="Ruiz-Duenas F.J."/>
            <person name="Held B."/>
            <person name="Canessa P."/>
            <person name="Larrondo L.F."/>
            <person name="Schmoll M."/>
            <person name="Druzhinina I.S."/>
            <person name="Kubicek C.P."/>
            <person name="Gaskell J.A."/>
            <person name="Kersten P."/>
            <person name="St John F."/>
            <person name="Glasner J."/>
            <person name="Sabat G."/>
            <person name="Splinter BonDurant S."/>
            <person name="Syed K."/>
            <person name="Yadav J."/>
            <person name="Mgbeahuruike A.C."/>
            <person name="Kovalchuk A."/>
            <person name="Asiegbu F.O."/>
            <person name="Lackner G."/>
            <person name="Hoffmeister D."/>
            <person name="Rencoret J."/>
            <person name="Gutierrez A."/>
            <person name="Sun H."/>
            <person name="Lindquist E."/>
            <person name="Barry K."/>
            <person name="Riley R."/>
            <person name="Grigoriev I.V."/>
            <person name="Henrissat B."/>
            <person name="Kues U."/>
            <person name="Berka R.M."/>
            <person name="Martinez A.T."/>
            <person name="Covert S.F."/>
            <person name="Blanchette R.A."/>
            <person name="Cullen D."/>
        </authorList>
    </citation>
    <scope>NUCLEOTIDE SEQUENCE [LARGE SCALE GENOMIC DNA]</scope>
    <source>
        <strain evidence="7 8">11061_1 CR5-6</strain>
    </source>
</reference>
<dbReference type="InterPro" id="IPR006603">
    <property type="entry name" value="PQ-loop_rpt"/>
</dbReference>
<evidence type="ECO:0000256" key="5">
    <source>
        <dbReference type="SAM" id="MobiDB-lite"/>
    </source>
</evidence>
<accession>A0A0C3PCV5</accession>
<dbReference type="GO" id="GO:0016020">
    <property type="term" value="C:membrane"/>
    <property type="evidence" value="ECO:0007669"/>
    <property type="project" value="UniProtKB-SubCell"/>
</dbReference>
<feature type="compositionally biased region" description="Polar residues" evidence="5">
    <location>
        <begin position="149"/>
        <end position="159"/>
    </location>
</feature>
<dbReference type="SMART" id="SM00679">
    <property type="entry name" value="CTNS"/>
    <property type="match status" value="1"/>
</dbReference>
<organism evidence="7 8">
    <name type="scientific">Phlebiopsis gigantea (strain 11061_1 CR5-6)</name>
    <name type="common">White-rot fungus</name>
    <name type="synonym">Peniophora gigantea</name>
    <dbReference type="NCBI Taxonomy" id="745531"/>
    <lineage>
        <taxon>Eukaryota</taxon>
        <taxon>Fungi</taxon>
        <taxon>Dikarya</taxon>
        <taxon>Basidiomycota</taxon>
        <taxon>Agaricomycotina</taxon>
        <taxon>Agaricomycetes</taxon>
        <taxon>Polyporales</taxon>
        <taxon>Phanerochaetaceae</taxon>
        <taxon>Phlebiopsis</taxon>
    </lineage>
</organism>
<dbReference type="AlphaFoldDB" id="A0A0C3PCV5"/>
<dbReference type="Proteomes" id="UP000053257">
    <property type="component" value="Unassembled WGS sequence"/>
</dbReference>
<dbReference type="EMBL" id="KN840639">
    <property type="protein sequence ID" value="KIP03013.1"/>
    <property type="molecule type" value="Genomic_DNA"/>
</dbReference>
<dbReference type="OrthoDB" id="407617at2759"/>
<evidence type="ECO:0000256" key="4">
    <source>
        <dbReference type="ARBA" id="ARBA00023136"/>
    </source>
</evidence>
<dbReference type="Gene3D" id="1.20.1280.290">
    <property type="match status" value="1"/>
</dbReference>
<feature type="region of interest" description="Disordered" evidence="5">
    <location>
        <begin position="134"/>
        <end position="159"/>
    </location>
</feature>
<evidence type="ECO:0000256" key="2">
    <source>
        <dbReference type="ARBA" id="ARBA00022692"/>
    </source>
</evidence>
<evidence type="ECO:0000313" key="7">
    <source>
        <dbReference type="EMBL" id="KIP03013.1"/>
    </source>
</evidence>
<evidence type="ECO:0000256" key="1">
    <source>
        <dbReference type="ARBA" id="ARBA00004141"/>
    </source>
</evidence>
<gene>
    <name evidence="7" type="ORF">PHLGIDRAFT_121965</name>
</gene>
<evidence type="ECO:0008006" key="9">
    <source>
        <dbReference type="Google" id="ProtNLM"/>
    </source>
</evidence>
<keyword evidence="3 6" id="KW-1133">Transmembrane helix</keyword>
<evidence type="ECO:0000256" key="3">
    <source>
        <dbReference type="ARBA" id="ARBA00022989"/>
    </source>
</evidence>
<keyword evidence="4 6" id="KW-0472">Membrane</keyword>
<protein>
    <recommendedName>
        <fullName evidence="9">PQ-loop repeat-containing protein</fullName>
    </recommendedName>
</protein>
<evidence type="ECO:0000313" key="8">
    <source>
        <dbReference type="Proteomes" id="UP000053257"/>
    </source>
</evidence>
<proteinExistence type="predicted"/>
<sequence length="159" mass="17419">MVYAIRPSFNAGNIRPTQFFGIMSSILLSLALFPQYYEIHRYHEVKGISIPFMAIDLMGGVFSDLSLVFKAKFDVIAGVAYSLVVVLDGIVILAAVILNPMTRKRRRQDSQTAVVDADGTGVIQEVCTEHGSKTVHKSVVQSEDEGEAQTRQQGMASVP</sequence>
<feature type="transmembrane region" description="Helical" evidence="6">
    <location>
        <begin position="75"/>
        <end position="98"/>
    </location>
</feature>
<keyword evidence="2 6" id="KW-0812">Transmembrane</keyword>